<dbReference type="AlphaFoldDB" id="A0A6G1HD75"/>
<dbReference type="InterPro" id="IPR011692">
    <property type="entry name" value="Stress_up-reg_Nod19"/>
</dbReference>
<dbReference type="Pfam" id="PF07712">
    <property type="entry name" value="SURNod19"/>
    <property type="match status" value="1"/>
</dbReference>
<evidence type="ECO:0000256" key="1">
    <source>
        <dbReference type="SAM" id="SignalP"/>
    </source>
</evidence>
<gene>
    <name evidence="2" type="ORF">K402DRAFT_417169</name>
</gene>
<evidence type="ECO:0000313" key="2">
    <source>
        <dbReference type="EMBL" id="KAF1991105.1"/>
    </source>
</evidence>
<reference evidence="2" key="1">
    <citation type="journal article" date="2020" name="Stud. Mycol.">
        <title>101 Dothideomycetes genomes: a test case for predicting lifestyles and emergence of pathogens.</title>
        <authorList>
            <person name="Haridas S."/>
            <person name="Albert R."/>
            <person name="Binder M."/>
            <person name="Bloem J."/>
            <person name="Labutti K."/>
            <person name="Salamov A."/>
            <person name="Andreopoulos B."/>
            <person name="Baker S."/>
            <person name="Barry K."/>
            <person name="Bills G."/>
            <person name="Bluhm B."/>
            <person name="Cannon C."/>
            <person name="Castanera R."/>
            <person name="Culley D."/>
            <person name="Daum C."/>
            <person name="Ezra D."/>
            <person name="Gonzalez J."/>
            <person name="Henrissat B."/>
            <person name="Kuo A."/>
            <person name="Liang C."/>
            <person name="Lipzen A."/>
            <person name="Lutzoni F."/>
            <person name="Magnuson J."/>
            <person name="Mondo S."/>
            <person name="Nolan M."/>
            <person name="Ohm R."/>
            <person name="Pangilinan J."/>
            <person name="Park H.-J."/>
            <person name="Ramirez L."/>
            <person name="Alfaro M."/>
            <person name="Sun H."/>
            <person name="Tritt A."/>
            <person name="Yoshinaga Y."/>
            <person name="Zwiers L.-H."/>
            <person name="Turgeon B."/>
            <person name="Goodwin S."/>
            <person name="Spatafora J."/>
            <person name="Crous P."/>
            <person name="Grigoriev I."/>
        </authorList>
    </citation>
    <scope>NUCLEOTIDE SEQUENCE</scope>
    <source>
        <strain evidence="2">CBS 113979</strain>
    </source>
</reference>
<dbReference type="Proteomes" id="UP000800041">
    <property type="component" value="Unassembled WGS sequence"/>
</dbReference>
<evidence type="ECO:0000313" key="3">
    <source>
        <dbReference type="Proteomes" id="UP000800041"/>
    </source>
</evidence>
<protein>
    <submittedName>
        <fullName evidence="2">Uncharacterized protein</fullName>
    </submittedName>
</protein>
<name>A0A6G1HD75_9PEZI</name>
<sequence length="377" mass="40952">MKASILLFPVLASAAAVQYERRQFAQKFPLAGVKKMEPRLNKEAERIMVTWGPYDLLPRSAKKTSIMPSMDPNGQAFIATFDDGFCEDCSVLQGQVGIQFASNGTEADVKHGVYTHHIDTIINKGNKNWISFCDSAKNNSISGFGNLLDNINVPMTPFLMMGDDNGNTPTQYTSSDGEFKSGFYVPKGANIAASSEVVNYSEDTIPLYLYMDLEYMPGKYGSDAKTMLLSVTGCGGRKIALNHDGPTRTQSEAFKILEDGYIINGKGHLHDGGVSMEMLVNGKSVCESKATYGGDKGTLTVDGKKWETISAMTDCGKPIPVRKGDALSVAATYDLKLHPQRTQGHGEEAGVMGMWDLTFAESMGPIPSKSLRSAEFL</sequence>
<dbReference type="EMBL" id="ML977140">
    <property type="protein sequence ID" value="KAF1991105.1"/>
    <property type="molecule type" value="Genomic_DNA"/>
</dbReference>
<keyword evidence="1" id="KW-0732">Signal</keyword>
<feature type="signal peptide" evidence="1">
    <location>
        <begin position="1"/>
        <end position="16"/>
    </location>
</feature>
<feature type="chain" id="PRO_5026349070" evidence="1">
    <location>
        <begin position="17"/>
        <end position="377"/>
    </location>
</feature>
<proteinExistence type="predicted"/>
<organism evidence="2 3">
    <name type="scientific">Aulographum hederae CBS 113979</name>
    <dbReference type="NCBI Taxonomy" id="1176131"/>
    <lineage>
        <taxon>Eukaryota</taxon>
        <taxon>Fungi</taxon>
        <taxon>Dikarya</taxon>
        <taxon>Ascomycota</taxon>
        <taxon>Pezizomycotina</taxon>
        <taxon>Dothideomycetes</taxon>
        <taxon>Pleosporomycetidae</taxon>
        <taxon>Aulographales</taxon>
        <taxon>Aulographaceae</taxon>
    </lineage>
</organism>
<dbReference type="OrthoDB" id="3882295at2759"/>
<keyword evidence="3" id="KW-1185">Reference proteome</keyword>
<accession>A0A6G1HD75</accession>